<dbReference type="PANTHER" id="PTHR38111">
    <property type="entry name" value="ZN(2)-C6 FUNGAL-TYPE DOMAIN-CONTAINING PROTEIN-RELATED"/>
    <property type="match status" value="1"/>
</dbReference>
<reference evidence="3 4" key="1">
    <citation type="submission" date="2020-01" db="EMBL/GenBank/DDBJ databases">
        <title>Identification and distribution of gene clusters putatively required for synthesis of sphingolipid metabolism inhibitors in phylogenetically diverse species of the filamentous fungus Fusarium.</title>
        <authorList>
            <person name="Kim H.-S."/>
            <person name="Busman M."/>
            <person name="Brown D.W."/>
            <person name="Divon H."/>
            <person name="Uhlig S."/>
            <person name="Proctor R.H."/>
        </authorList>
    </citation>
    <scope>NUCLEOTIDE SEQUENCE [LARGE SCALE GENOMIC DNA]</scope>
    <source>
        <strain evidence="3 4">NRRL 20459</strain>
    </source>
</reference>
<dbReference type="AlphaFoldDB" id="A0A8H4L7I4"/>
<protein>
    <submittedName>
        <fullName evidence="3">Tripeptidyl aminopeptidase</fullName>
    </submittedName>
</protein>
<dbReference type="OrthoDB" id="425534at2759"/>
<feature type="domain" description="AB hydrolase-1" evidence="1">
    <location>
        <begin position="532"/>
        <end position="698"/>
    </location>
</feature>
<keyword evidence="4" id="KW-1185">Reference proteome</keyword>
<keyword evidence="3" id="KW-0031">Aminopeptidase</keyword>
<dbReference type="InterPro" id="IPR053178">
    <property type="entry name" value="Osmoadaptation_assoc"/>
</dbReference>
<organism evidence="3 4">
    <name type="scientific">Fusarium albosuccineum</name>
    <dbReference type="NCBI Taxonomy" id="1237068"/>
    <lineage>
        <taxon>Eukaryota</taxon>
        <taxon>Fungi</taxon>
        <taxon>Dikarya</taxon>
        <taxon>Ascomycota</taxon>
        <taxon>Pezizomycotina</taxon>
        <taxon>Sordariomycetes</taxon>
        <taxon>Hypocreomycetidae</taxon>
        <taxon>Hypocreales</taxon>
        <taxon>Nectriaceae</taxon>
        <taxon>Fusarium</taxon>
        <taxon>Fusarium decemcellulare species complex</taxon>
    </lineage>
</organism>
<dbReference type="PANTHER" id="PTHR38111:SF11">
    <property type="entry name" value="TRANSCRIPTION FACTOR DOMAIN-CONTAINING PROTEIN-RELATED"/>
    <property type="match status" value="1"/>
</dbReference>
<name>A0A8H4L7I4_9HYPO</name>
<gene>
    <name evidence="3" type="ORF">FALBO_10469</name>
</gene>
<evidence type="ECO:0000259" key="1">
    <source>
        <dbReference type="Pfam" id="PF00561"/>
    </source>
</evidence>
<sequence length="918" mass="100720">MLPRSNASLTSPPSTPAERLSSRLISCIESSSDTEYDIGVVLLNLPELPQLVATQNVALCNAVHLYLSAWTKAIRSLRRMISHPEHHSESQTLVAAVVLTKFEITFEASEGAEQLPHVQGVYGLLEQGGPPKLDDEMRINLAFQTLAFSFRWFIDEGMDPFFTQPEWLSAMEHFVNTTKLLPPISKAVYRLWLDLVQVAGIIRKTRRLARTADGHRAATAIDILQNLQCISESLDNKAHHVFESLFLQDKVCEVADAQSPLGSSYQFKEKGFFTAGFINLYAMVRIMVLRIRQYALELVDDYDATLERQCLEWSRVIWRCIPFGITQKALLASKYLGGTVFSFEAGGPLEREYVLQGLAEMNNAKEKPSLKLHEKAILSAAQVLLVLNINFPSTFNHLSIIAFSRPFICAALAIFGETAVSAGSPTPGNFSLSSIEWTKCDMPVSQVPLGSPVPDSVDCGRLTVPLDHYNPSHGTIELGMMRLKSKNPDCSQSLFYNSGGPGQPSSTLVGRQALWEAGELEAARPPGFSADLRASFNIIGLDLRGEGLSSPIPCDKDIFNDVVNNIALDDASFERLVKHNKALGESCSRMTGPLFSKMGTDQRIRDIELVRQASGSPVLNWIGWSGGSQIGVEYAELYPDKVGRLAIDGINTRHLSAATGIISEAVSFDGELDYLFNWCNSTAECALHGQDVASIFDELADAAEEKGLSAPACVGDKTCGSDVRIEDFLLQVMAFLEGGDSMPTPHSYYTLAEALAEAHSTGNATVFARKVAQSNTGIQEIFFPHINVLCSDYTRDHLRSAADLRSIFTPARVESTSVMQHGLTFCLGWPFNTTDVPHRLNPKSMKRLPPILIVNGLHDSATATSWAAEMRDDVPTGINVWRSTGGHTSYKHMGDTSKAMDAFLINGTLPWDGTVYIS</sequence>
<keyword evidence="3" id="KW-0645">Protease</keyword>
<dbReference type="InterPro" id="IPR013595">
    <property type="entry name" value="Pept_S33_TAP-like_C"/>
</dbReference>
<dbReference type="InterPro" id="IPR029058">
    <property type="entry name" value="AB_hydrolase_fold"/>
</dbReference>
<dbReference type="Pfam" id="PF08386">
    <property type="entry name" value="Abhydrolase_4"/>
    <property type="match status" value="1"/>
</dbReference>
<evidence type="ECO:0000259" key="2">
    <source>
        <dbReference type="Pfam" id="PF08386"/>
    </source>
</evidence>
<accession>A0A8H4L7I4</accession>
<dbReference type="EMBL" id="JAADYS010001492">
    <property type="protein sequence ID" value="KAF4462709.1"/>
    <property type="molecule type" value="Genomic_DNA"/>
</dbReference>
<feature type="domain" description="Peptidase S33 tripeptidyl aminopeptidase-like C-terminal" evidence="2">
    <location>
        <begin position="818"/>
        <end position="914"/>
    </location>
</feature>
<evidence type="ECO:0000313" key="4">
    <source>
        <dbReference type="Proteomes" id="UP000554235"/>
    </source>
</evidence>
<dbReference type="Proteomes" id="UP000554235">
    <property type="component" value="Unassembled WGS sequence"/>
</dbReference>
<dbReference type="Gene3D" id="3.40.50.1820">
    <property type="entry name" value="alpha/beta hydrolase"/>
    <property type="match status" value="1"/>
</dbReference>
<dbReference type="Pfam" id="PF00561">
    <property type="entry name" value="Abhydrolase_1"/>
    <property type="match status" value="1"/>
</dbReference>
<dbReference type="GO" id="GO:0004177">
    <property type="term" value="F:aminopeptidase activity"/>
    <property type="evidence" value="ECO:0007669"/>
    <property type="project" value="UniProtKB-KW"/>
</dbReference>
<proteinExistence type="predicted"/>
<keyword evidence="3" id="KW-0378">Hydrolase</keyword>
<comment type="caution">
    <text evidence="3">The sequence shown here is derived from an EMBL/GenBank/DDBJ whole genome shotgun (WGS) entry which is preliminary data.</text>
</comment>
<evidence type="ECO:0000313" key="3">
    <source>
        <dbReference type="EMBL" id="KAF4462709.1"/>
    </source>
</evidence>
<dbReference type="InterPro" id="IPR000073">
    <property type="entry name" value="AB_hydrolase_1"/>
</dbReference>
<dbReference type="SUPFAM" id="SSF53474">
    <property type="entry name" value="alpha/beta-Hydrolases"/>
    <property type="match status" value="1"/>
</dbReference>